<evidence type="ECO:0000313" key="5">
    <source>
        <dbReference type="EMBL" id="RVE57627.1"/>
    </source>
</evidence>
<feature type="repeat" description="ANK" evidence="3">
    <location>
        <begin position="35"/>
        <end position="67"/>
    </location>
</feature>
<evidence type="ECO:0000256" key="2">
    <source>
        <dbReference type="ARBA" id="ARBA00023043"/>
    </source>
</evidence>
<sequence>MTELHQAAAAGDFKKVQELLTQPGCAPNLRDADWGNTTALHWAAREGHTETVRLLIQHGARASLRTRDGWTPAHCAAEFGRLSVLRLLHSLHAPIDQEDRSGDRPLRIAQVYGHQDCVSFLRTAELECQAHREKAAQLGLSLDDTDEEWAEHRGEVGGAQMRSGRSTEEKRAEHRGEAGGAEMRSGRSTNEKWAEHR</sequence>
<dbReference type="Gene3D" id="1.25.40.20">
    <property type="entry name" value="Ankyrin repeat-containing domain"/>
    <property type="match status" value="1"/>
</dbReference>
<dbReference type="InterPro" id="IPR050776">
    <property type="entry name" value="Ank_Repeat/CDKN_Inhibitor"/>
</dbReference>
<proteinExistence type="predicted"/>
<dbReference type="Pfam" id="PF12796">
    <property type="entry name" value="Ank_2"/>
    <property type="match status" value="1"/>
</dbReference>
<dbReference type="AlphaFoldDB" id="A0A3S2TXD4"/>
<evidence type="ECO:0000256" key="1">
    <source>
        <dbReference type="ARBA" id="ARBA00022737"/>
    </source>
</evidence>
<protein>
    <submittedName>
        <fullName evidence="5">Uncharacterized protein</fullName>
    </submittedName>
</protein>
<reference evidence="5 6" key="1">
    <citation type="submission" date="2018-11" db="EMBL/GenBank/DDBJ databases">
        <authorList>
            <person name="Lopez-Roques C."/>
            <person name="Donnadieu C."/>
            <person name="Bouchez O."/>
            <person name="Klopp C."/>
            <person name="Cabau C."/>
            <person name="Zahm M."/>
        </authorList>
    </citation>
    <scope>NUCLEOTIDE SEQUENCE [LARGE SCALE GENOMIC DNA]</scope>
    <source>
        <strain evidence="5">RS831</strain>
        <tissue evidence="5">Whole body</tissue>
    </source>
</reference>
<feature type="repeat" description="ANK" evidence="3">
    <location>
        <begin position="68"/>
        <end position="100"/>
    </location>
</feature>
<dbReference type="PANTHER" id="PTHR24201:SF15">
    <property type="entry name" value="ANKYRIN REPEAT DOMAIN-CONTAINING PROTEIN 66"/>
    <property type="match status" value="1"/>
</dbReference>
<dbReference type="InterPro" id="IPR002110">
    <property type="entry name" value="Ankyrin_rpt"/>
</dbReference>
<dbReference type="PROSITE" id="PS50297">
    <property type="entry name" value="ANK_REP_REGION"/>
    <property type="match status" value="2"/>
</dbReference>
<feature type="compositionally biased region" description="Basic and acidic residues" evidence="4">
    <location>
        <begin position="165"/>
        <end position="177"/>
    </location>
</feature>
<dbReference type="Proteomes" id="UP000283210">
    <property type="component" value="Chromosome 22"/>
</dbReference>
<evidence type="ECO:0000256" key="4">
    <source>
        <dbReference type="SAM" id="MobiDB-lite"/>
    </source>
</evidence>
<keyword evidence="1" id="KW-0677">Repeat</keyword>
<dbReference type="OrthoDB" id="194358at2759"/>
<reference evidence="5 6" key="2">
    <citation type="submission" date="2019-01" db="EMBL/GenBank/DDBJ databases">
        <title>A chromosome length genome reference of the Java medaka (oryzias javanicus).</title>
        <authorList>
            <person name="Herpin A."/>
            <person name="Takehana Y."/>
            <person name="Naruse K."/>
            <person name="Ansai S."/>
            <person name="Kawaguchi M."/>
        </authorList>
    </citation>
    <scope>NUCLEOTIDE SEQUENCE [LARGE SCALE GENOMIC DNA]</scope>
    <source>
        <strain evidence="5">RS831</strain>
        <tissue evidence="5">Whole body</tissue>
    </source>
</reference>
<feature type="region of interest" description="Disordered" evidence="4">
    <location>
        <begin position="151"/>
        <end position="197"/>
    </location>
</feature>
<dbReference type="PROSITE" id="PS50088">
    <property type="entry name" value="ANK_REPEAT"/>
    <property type="match status" value="3"/>
</dbReference>
<keyword evidence="6" id="KW-1185">Reference proteome</keyword>
<keyword evidence="2 3" id="KW-0040">ANK repeat</keyword>
<dbReference type="EMBL" id="CM012458">
    <property type="protein sequence ID" value="RVE57627.1"/>
    <property type="molecule type" value="Genomic_DNA"/>
</dbReference>
<dbReference type="InterPro" id="IPR036770">
    <property type="entry name" value="Ankyrin_rpt-contain_sf"/>
</dbReference>
<dbReference type="SUPFAM" id="SSF48403">
    <property type="entry name" value="Ankyrin repeat"/>
    <property type="match status" value="1"/>
</dbReference>
<gene>
    <name evidence="5" type="ORF">OJAV_G00217990</name>
</gene>
<name>A0A3S2TXD4_ORYJA</name>
<evidence type="ECO:0000256" key="3">
    <source>
        <dbReference type="PROSITE-ProRule" id="PRU00023"/>
    </source>
</evidence>
<evidence type="ECO:0000313" key="6">
    <source>
        <dbReference type="Proteomes" id="UP000283210"/>
    </source>
</evidence>
<dbReference type="SMART" id="SM00248">
    <property type="entry name" value="ANK"/>
    <property type="match status" value="2"/>
</dbReference>
<organism evidence="5 6">
    <name type="scientific">Oryzias javanicus</name>
    <name type="common">Javanese ricefish</name>
    <name type="synonym">Aplocheilus javanicus</name>
    <dbReference type="NCBI Taxonomy" id="123683"/>
    <lineage>
        <taxon>Eukaryota</taxon>
        <taxon>Metazoa</taxon>
        <taxon>Chordata</taxon>
        <taxon>Craniata</taxon>
        <taxon>Vertebrata</taxon>
        <taxon>Euteleostomi</taxon>
        <taxon>Actinopterygii</taxon>
        <taxon>Neopterygii</taxon>
        <taxon>Teleostei</taxon>
        <taxon>Neoteleostei</taxon>
        <taxon>Acanthomorphata</taxon>
        <taxon>Ovalentaria</taxon>
        <taxon>Atherinomorphae</taxon>
        <taxon>Beloniformes</taxon>
        <taxon>Adrianichthyidae</taxon>
        <taxon>Oryziinae</taxon>
        <taxon>Oryzias</taxon>
    </lineage>
</organism>
<feature type="repeat" description="ANK" evidence="3">
    <location>
        <begin position="1"/>
        <end position="32"/>
    </location>
</feature>
<accession>A0A3S2TXD4</accession>
<dbReference type="PANTHER" id="PTHR24201">
    <property type="entry name" value="ANK_REP_REGION DOMAIN-CONTAINING PROTEIN"/>
    <property type="match status" value="1"/>
</dbReference>